<dbReference type="SUPFAM" id="SSF48452">
    <property type="entry name" value="TPR-like"/>
    <property type="match status" value="1"/>
</dbReference>
<accession>A0A7J7C3W4</accession>
<keyword evidence="4" id="KW-1185">Reference proteome</keyword>
<feature type="repeat" description="PPR" evidence="2">
    <location>
        <begin position="327"/>
        <end position="361"/>
    </location>
</feature>
<reference evidence="3 4" key="1">
    <citation type="journal article" date="2020" name="Nat. Commun.">
        <title>Genome of Tripterygium wilfordii and identification of cytochrome P450 involved in triptolide biosynthesis.</title>
        <authorList>
            <person name="Tu L."/>
            <person name="Su P."/>
            <person name="Zhang Z."/>
            <person name="Gao L."/>
            <person name="Wang J."/>
            <person name="Hu T."/>
            <person name="Zhou J."/>
            <person name="Zhang Y."/>
            <person name="Zhao Y."/>
            <person name="Liu Y."/>
            <person name="Song Y."/>
            <person name="Tong Y."/>
            <person name="Lu Y."/>
            <person name="Yang J."/>
            <person name="Xu C."/>
            <person name="Jia M."/>
            <person name="Peters R.J."/>
            <person name="Huang L."/>
            <person name="Gao W."/>
        </authorList>
    </citation>
    <scope>NUCLEOTIDE SEQUENCE [LARGE SCALE GENOMIC DNA]</scope>
    <source>
        <strain evidence="4">cv. XIE 37</strain>
        <tissue evidence="3">Leaf</tissue>
    </source>
</reference>
<dbReference type="AlphaFoldDB" id="A0A7J7C3W4"/>
<dbReference type="Pfam" id="PF13041">
    <property type="entry name" value="PPR_2"/>
    <property type="match status" value="3"/>
</dbReference>
<dbReference type="OrthoDB" id="185373at2759"/>
<dbReference type="EMBL" id="JAAARO010000021">
    <property type="protein sequence ID" value="KAF5728813.1"/>
    <property type="molecule type" value="Genomic_DNA"/>
</dbReference>
<feature type="repeat" description="PPR" evidence="2">
    <location>
        <begin position="463"/>
        <end position="498"/>
    </location>
</feature>
<dbReference type="Gene3D" id="1.25.40.10">
    <property type="entry name" value="Tetratricopeptide repeat domain"/>
    <property type="match status" value="6"/>
</dbReference>
<sequence length="657" mass="72885">MKATNGQIQQALQSLKAGQNGLDCGAYGLLLQHFSDQRLPRLAKQLHARIVLFSVTPDNFLASKLIHFYAKTGFLTRARHLFDGIPKRNTFSYNAMLISYSFNSMHSQVLQLFSASLASSDFPRPNHYTMTCVLKALSSCSFCGSRSSACEVHGFVLRCGFDEDVFVQNALITYYSKCNDVATARAVFDTMQERDVVSWNAMIGGYSQNGFYEECKGMYKKMLNSSGRPDGVTVVSVLQACGQSEDLVFGIEVHRFVVEAQLEMDISVCNALIGLYAKCGSLDYARQLFEEMSEKDEVTYGAIISGYMRHGFVDDAINLFLEAKTPGLSNWNAMISGLVQNNRHEGVFELVREMQSCGFRPNVMTISSVLPSLSYFSNLKGGKEIHCYALRNNLYENIFVATAIIDTYAKSGFLHGAQGVFDQSRSRNLIIWTAIISAYAAHGDSNAATSLFDDMLSCQIQPDPVTFTAVLTALAHTGAVDEAWKIFNTMFLKYGMEPSVEHYACMVGVLSRAGRLSEAVDLISRMPVKPTAKVWGALLNGASVTGDVELGKFVCDHLFEIEPENTGNYIIMANLYSKAGRWEEANKVRKKMNRVGLKKIPGSSWIETSGGLKNFIARDLSNDGKEEIYTMLEGLLELMREEGYFVGEEFDEEIVCG</sequence>
<evidence type="ECO:0000256" key="1">
    <source>
        <dbReference type="ARBA" id="ARBA00022737"/>
    </source>
</evidence>
<dbReference type="PANTHER" id="PTHR47926">
    <property type="entry name" value="PENTATRICOPEPTIDE REPEAT-CONTAINING PROTEIN"/>
    <property type="match status" value="1"/>
</dbReference>
<organism evidence="3 4">
    <name type="scientific">Tripterygium wilfordii</name>
    <name type="common">Thunder God vine</name>
    <dbReference type="NCBI Taxonomy" id="458696"/>
    <lineage>
        <taxon>Eukaryota</taxon>
        <taxon>Viridiplantae</taxon>
        <taxon>Streptophyta</taxon>
        <taxon>Embryophyta</taxon>
        <taxon>Tracheophyta</taxon>
        <taxon>Spermatophyta</taxon>
        <taxon>Magnoliopsida</taxon>
        <taxon>eudicotyledons</taxon>
        <taxon>Gunneridae</taxon>
        <taxon>Pentapetalae</taxon>
        <taxon>rosids</taxon>
        <taxon>fabids</taxon>
        <taxon>Celastrales</taxon>
        <taxon>Celastraceae</taxon>
        <taxon>Tripterygium</taxon>
    </lineage>
</organism>
<dbReference type="PANTHER" id="PTHR47926:SF472">
    <property type="entry name" value="REPEAT (PPR) SUPERFAMILY PROTEIN, PUTATIVE-RELATED"/>
    <property type="match status" value="1"/>
</dbReference>
<feature type="repeat" description="PPR" evidence="2">
    <location>
        <begin position="195"/>
        <end position="229"/>
    </location>
</feature>
<dbReference type="Pfam" id="PF20431">
    <property type="entry name" value="E_motif"/>
    <property type="match status" value="1"/>
</dbReference>
<dbReference type="InterPro" id="IPR011990">
    <property type="entry name" value="TPR-like_helical_dom_sf"/>
</dbReference>
<dbReference type="Proteomes" id="UP000593562">
    <property type="component" value="Unassembled WGS sequence"/>
</dbReference>
<feature type="repeat" description="PPR" evidence="2">
    <location>
        <begin position="265"/>
        <end position="299"/>
    </location>
</feature>
<keyword evidence="1" id="KW-0677">Repeat</keyword>
<evidence type="ECO:0000313" key="4">
    <source>
        <dbReference type="Proteomes" id="UP000593562"/>
    </source>
</evidence>
<dbReference type="InterPro" id="IPR046960">
    <property type="entry name" value="PPR_At4g14850-like_plant"/>
</dbReference>
<comment type="caution">
    <text evidence="3">The sequence shown here is derived from an EMBL/GenBank/DDBJ whole genome shotgun (WGS) entry which is preliminary data.</text>
</comment>
<dbReference type="GO" id="GO:0009451">
    <property type="term" value="P:RNA modification"/>
    <property type="evidence" value="ECO:0007669"/>
    <property type="project" value="InterPro"/>
</dbReference>
<gene>
    <name evidence="3" type="ORF">HS088_TW21G00967</name>
</gene>
<proteinExistence type="predicted"/>
<dbReference type="InterPro" id="IPR046848">
    <property type="entry name" value="E_motif"/>
</dbReference>
<dbReference type="Pfam" id="PF01535">
    <property type="entry name" value="PPR"/>
    <property type="match status" value="3"/>
</dbReference>
<feature type="repeat" description="PPR" evidence="2">
    <location>
        <begin position="565"/>
        <end position="599"/>
    </location>
</feature>
<feature type="repeat" description="PPR" evidence="2">
    <location>
        <begin position="428"/>
        <end position="462"/>
    </location>
</feature>
<dbReference type="FunFam" id="1.25.40.10:FF:000090">
    <property type="entry name" value="Pentatricopeptide repeat-containing protein, chloroplastic"/>
    <property type="match status" value="1"/>
</dbReference>
<evidence type="ECO:0000256" key="2">
    <source>
        <dbReference type="PROSITE-ProRule" id="PRU00708"/>
    </source>
</evidence>
<name>A0A7J7C3W4_TRIWF</name>
<dbReference type="PROSITE" id="PS51375">
    <property type="entry name" value="PPR"/>
    <property type="match status" value="6"/>
</dbReference>
<dbReference type="InterPro" id="IPR002885">
    <property type="entry name" value="PPR_rpt"/>
</dbReference>
<dbReference type="GO" id="GO:0003723">
    <property type="term" value="F:RNA binding"/>
    <property type="evidence" value="ECO:0007669"/>
    <property type="project" value="InterPro"/>
</dbReference>
<dbReference type="InParanoid" id="A0A7J7C3W4"/>
<protein>
    <submittedName>
        <fullName evidence="3">Pentatricopeptide repeat-containing protein</fullName>
    </submittedName>
</protein>
<dbReference type="NCBIfam" id="TIGR00756">
    <property type="entry name" value="PPR"/>
    <property type="match status" value="7"/>
</dbReference>
<dbReference type="FunFam" id="1.25.40.10:FF:001537">
    <property type="entry name" value="Pentatricopeptide repeat-containing protein At2g37310"/>
    <property type="match status" value="1"/>
</dbReference>
<evidence type="ECO:0000313" key="3">
    <source>
        <dbReference type="EMBL" id="KAF5728813.1"/>
    </source>
</evidence>
<dbReference type="FunFam" id="1.25.40.10:FF:000344">
    <property type="entry name" value="Pentatricopeptide repeat-containing protein"/>
    <property type="match status" value="1"/>
</dbReference>
<dbReference type="FunCoup" id="A0A7J7C3W4">
    <property type="interactions" value="1048"/>
</dbReference>